<keyword evidence="2 4" id="KW-0547">Nucleotide-binding</keyword>
<dbReference type="AlphaFoldDB" id="A0A1J4K1W1"/>
<evidence type="ECO:0000256" key="1">
    <source>
        <dbReference type="ARBA" id="ARBA00012513"/>
    </source>
</evidence>
<feature type="domain" description="Protein kinase" evidence="6">
    <location>
        <begin position="9"/>
        <end position="278"/>
    </location>
</feature>
<dbReference type="GO" id="GO:0004674">
    <property type="term" value="F:protein serine/threonine kinase activity"/>
    <property type="evidence" value="ECO:0007669"/>
    <property type="project" value="UniProtKB-KW"/>
</dbReference>
<dbReference type="Proteomes" id="UP000179807">
    <property type="component" value="Unassembled WGS sequence"/>
</dbReference>
<evidence type="ECO:0000256" key="2">
    <source>
        <dbReference type="ARBA" id="ARBA00022741"/>
    </source>
</evidence>
<name>A0A1J4K1W1_9EUKA</name>
<gene>
    <name evidence="7" type="ORF">TRFO_06222</name>
</gene>
<accession>A0A1J4K1W1</accession>
<organism evidence="7 8">
    <name type="scientific">Tritrichomonas foetus</name>
    <dbReference type="NCBI Taxonomy" id="1144522"/>
    <lineage>
        <taxon>Eukaryota</taxon>
        <taxon>Metamonada</taxon>
        <taxon>Parabasalia</taxon>
        <taxon>Tritrichomonadida</taxon>
        <taxon>Tritrichomonadidae</taxon>
        <taxon>Tritrichomonas</taxon>
    </lineage>
</organism>
<dbReference type="PROSITE" id="PS50011">
    <property type="entry name" value="PROTEIN_KINASE_DOM"/>
    <property type="match status" value="1"/>
</dbReference>
<evidence type="ECO:0000313" key="8">
    <source>
        <dbReference type="Proteomes" id="UP000179807"/>
    </source>
</evidence>
<protein>
    <recommendedName>
        <fullName evidence="1">non-specific serine/threonine protein kinase</fullName>
        <ecNumber evidence="1">2.7.11.1</ecNumber>
    </recommendedName>
</protein>
<evidence type="ECO:0000256" key="3">
    <source>
        <dbReference type="ARBA" id="ARBA00022840"/>
    </source>
</evidence>
<dbReference type="PROSITE" id="PS00108">
    <property type="entry name" value="PROTEIN_KINASE_ST"/>
    <property type="match status" value="1"/>
</dbReference>
<dbReference type="VEuPathDB" id="TrichDB:TRFO_06222"/>
<keyword evidence="5" id="KW-0723">Serine/threonine-protein kinase</keyword>
<feature type="binding site" evidence="4">
    <location>
        <position position="38"/>
    </location>
    <ligand>
        <name>ATP</name>
        <dbReference type="ChEBI" id="CHEBI:30616"/>
    </ligand>
</feature>
<evidence type="ECO:0000256" key="5">
    <source>
        <dbReference type="RuleBase" id="RU000304"/>
    </source>
</evidence>
<comment type="similarity">
    <text evidence="5">Belongs to the protein kinase superfamily.</text>
</comment>
<proteinExistence type="inferred from homology"/>
<keyword evidence="8" id="KW-1185">Reference proteome</keyword>
<keyword evidence="7" id="KW-0418">Kinase</keyword>
<dbReference type="SUPFAM" id="SSF56112">
    <property type="entry name" value="Protein kinase-like (PK-like)"/>
    <property type="match status" value="1"/>
</dbReference>
<dbReference type="RefSeq" id="XP_068357912.1">
    <property type="nucleotide sequence ID" value="XM_068492965.1"/>
</dbReference>
<dbReference type="PROSITE" id="PS00107">
    <property type="entry name" value="PROTEIN_KINASE_ATP"/>
    <property type="match status" value="1"/>
</dbReference>
<sequence length="369" mass="42337">MDRCFGGRYKIKRKIGAGSFGEIFEGEDIKTGKRVAVKVEKLKTQIPQLNAESRVYSLLSGCTNAATLYYFGIEIQTCALVIDYLGYSLESLRTSCKGKLSIKTVLMLAPQMISAIEFLHKKNMIHGDIKPENFMLGLGNNENKVFMIDFGLSRNYRDPKTHQHIPFSEHKPFSGTARYSSIWALRGNEQSRRDDMEGLAYVWLWLLNGTVPWMNIDAPTLNAKYEKMCSIKVRSTPEQLFKNHPPEFANYLKEVRKLRFQDEPPYAKFRKMFYDLYIKMGYSFDHKYDWEGNLKENLSVSFVGAASPHANQNIAIMNTEMPPKSPVQDRKRRTPVPANKKMIPVNKYASAFSLLKTPRLVINKESSVK</sequence>
<dbReference type="GeneID" id="94827669"/>
<evidence type="ECO:0000313" key="7">
    <source>
        <dbReference type="EMBL" id="OHT04776.1"/>
    </source>
</evidence>
<dbReference type="InterPro" id="IPR050235">
    <property type="entry name" value="CK1_Ser-Thr_kinase"/>
</dbReference>
<dbReference type="SMART" id="SM00220">
    <property type="entry name" value="S_TKc"/>
    <property type="match status" value="1"/>
</dbReference>
<keyword evidence="3 4" id="KW-0067">ATP-binding</keyword>
<dbReference type="InterPro" id="IPR011009">
    <property type="entry name" value="Kinase-like_dom_sf"/>
</dbReference>
<dbReference type="PANTHER" id="PTHR11909">
    <property type="entry name" value="CASEIN KINASE-RELATED"/>
    <property type="match status" value="1"/>
</dbReference>
<dbReference type="GO" id="GO:0005524">
    <property type="term" value="F:ATP binding"/>
    <property type="evidence" value="ECO:0007669"/>
    <property type="project" value="UniProtKB-UniRule"/>
</dbReference>
<evidence type="ECO:0000256" key="4">
    <source>
        <dbReference type="PROSITE-ProRule" id="PRU10141"/>
    </source>
</evidence>
<dbReference type="EMBL" id="MLAK01000782">
    <property type="protein sequence ID" value="OHT04776.1"/>
    <property type="molecule type" value="Genomic_DNA"/>
</dbReference>
<dbReference type="Pfam" id="PF00069">
    <property type="entry name" value="Pkinase"/>
    <property type="match status" value="1"/>
</dbReference>
<comment type="caution">
    <text evidence="7">The sequence shown here is derived from an EMBL/GenBank/DDBJ whole genome shotgun (WGS) entry which is preliminary data.</text>
</comment>
<dbReference type="InterPro" id="IPR008271">
    <property type="entry name" value="Ser/Thr_kinase_AS"/>
</dbReference>
<dbReference type="FunFam" id="1.10.510.10:FF:000596">
    <property type="entry name" value="CK1 family protein kinase"/>
    <property type="match status" value="1"/>
</dbReference>
<dbReference type="Gene3D" id="1.10.510.10">
    <property type="entry name" value="Transferase(Phosphotransferase) domain 1"/>
    <property type="match status" value="1"/>
</dbReference>
<dbReference type="InterPro" id="IPR000719">
    <property type="entry name" value="Prot_kinase_dom"/>
</dbReference>
<dbReference type="EC" id="2.7.11.1" evidence="1"/>
<dbReference type="InterPro" id="IPR017441">
    <property type="entry name" value="Protein_kinase_ATP_BS"/>
</dbReference>
<dbReference type="CDD" id="cd14016">
    <property type="entry name" value="STKc_CK1"/>
    <property type="match status" value="1"/>
</dbReference>
<reference evidence="7" key="1">
    <citation type="submission" date="2016-10" db="EMBL/GenBank/DDBJ databases">
        <authorList>
            <person name="Benchimol M."/>
            <person name="Almeida L.G."/>
            <person name="Vasconcelos A.T."/>
            <person name="Perreira-Neves A."/>
            <person name="Rosa I.A."/>
            <person name="Tasca T."/>
            <person name="Bogo M.R."/>
            <person name="de Souza W."/>
        </authorList>
    </citation>
    <scope>NUCLEOTIDE SEQUENCE [LARGE SCALE GENOMIC DNA]</scope>
    <source>
        <strain evidence="7">K</strain>
    </source>
</reference>
<keyword evidence="7" id="KW-0808">Transferase</keyword>
<evidence type="ECO:0000259" key="6">
    <source>
        <dbReference type="PROSITE" id="PS50011"/>
    </source>
</evidence>